<keyword evidence="1" id="KW-0812">Transmembrane</keyword>
<feature type="transmembrane region" description="Helical" evidence="1">
    <location>
        <begin position="39"/>
        <end position="61"/>
    </location>
</feature>
<comment type="caution">
    <text evidence="2">The sequence shown here is derived from an EMBL/GenBank/DDBJ whole genome shotgun (WGS) entry which is preliminary data.</text>
</comment>
<evidence type="ECO:0000313" key="3">
    <source>
        <dbReference type="Proteomes" id="UP000003423"/>
    </source>
</evidence>
<keyword evidence="1" id="KW-1133">Transmembrane helix</keyword>
<keyword evidence="3" id="KW-1185">Reference proteome</keyword>
<dbReference type="PATRIC" id="fig|859350.6.peg.931"/>
<dbReference type="EMBL" id="AEXL02000090">
    <property type="protein sequence ID" value="EIJ65971.1"/>
    <property type="molecule type" value="Genomic_DNA"/>
</dbReference>
<feature type="transmembrane region" description="Helical" evidence="1">
    <location>
        <begin position="7"/>
        <end position="27"/>
    </location>
</feature>
<sequence length="71" mass="7990">MIITIGFISFGIFGVFSNVGFIVDGYEKPEEIIGIGWDYLYGIFLSGVLIVAGSVAIFYQIRMWKANKYLK</sequence>
<evidence type="ECO:0000256" key="1">
    <source>
        <dbReference type="SAM" id="Phobius"/>
    </source>
</evidence>
<name>I3D2M8_9ARCH</name>
<keyword evidence="1" id="KW-0472">Membrane</keyword>
<accession>I3D2M8</accession>
<dbReference type="AlphaFoldDB" id="I3D2M8"/>
<protein>
    <submittedName>
        <fullName evidence="2">Uncharacterized protein</fullName>
    </submittedName>
</protein>
<gene>
    <name evidence="2" type="ORF">BD31_I0005</name>
</gene>
<evidence type="ECO:0000313" key="2">
    <source>
        <dbReference type="EMBL" id="EIJ65971.1"/>
    </source>
</evidence>
<proteinExistence type="predicted"/>
<organism evidence="2 3">
    <name type="scientific">Candidatus Nitrosopumilus salarius BD31</name>
    <dbReference type="NCBI Taxonomy" id="859350"/>
    <lineage>
        <taxon>Archaea</taxon>
        <taxon>Nitrososphaerota</taxon>
        <taxon>Nitrososphaeria</taxon>
        <taxon>Nitrosopumilales</taxon>
        <taxon>Nitrosopumilaceae</taxon>
        <taxon>Nitrosopumilus</taxon>
    </lineage>
</organism>
<reference evidence="2 3" key="1">
    <citation type="journal article" date="2012" name="J. Bacteriol.">
        <title>Genome sequence of "Candidatus Nitrosopumilus salaria" BD31, an ammonia-oxidizing archaeon from the San Francisco Bay estuary.</title>
        <authorList>
            <person name="Mosier A.C."/>
            <person name="Allen E.E."/>
            <person name="Kim M."/>
            <person name="Ferriera S."/>
            <person name="Francis C.A."/>
        </authorList>
    </citation>
    <scope>NUCLEOTIDE SEQUENCE [LARGE SCALE GENOMIC DNA]</scope>
    <source>
        <strain evidence="2 3">BD31</strain>
    </source>
</reference>
<dbReference type="Proteomes" id="UP000003423">
    <property type="component" value="Unassembled WGS sequence"/>
</dbReference>